<proteinExistence type="predicted"/>
<feature type="region of interest" description="Disordered" evidence="1">
    <location>
        <begin position="122"/>
        <end position="183"/>
    </location>
</feature>
<feature type="compositionally biased region" description="Low complexity" evidence="1">
    <location>
        <begin position="128"/>
        <end position="142"/>
    </location>
</feature>
<feature type="chain" id="PRO_5034098007" evidence="2">
    <location>
        <begin position="19"/>
        <end position="380"/>
    </location>
</feature>
<evidence type="ECO:0000313" key="4">
    <source>
        <dbReference type="Proteomes" id="UP000654370"/>
    </source>
</evidence>
<name>A0A8H7UAX5_MORIS</name>
<gene>
    <name evidence="3" type="ORF">INT43_005909</name>
</gene>
<keyword evidence="2" id="KW-0732">Signal</keyword>
<dbReference type="EMBL" id="JAEPQZ010000012">
    <property type="protein sequence ID" value="KAG2174847.1"/>
    <property type="molecule type" value="Genomic_DNA"/>
</dbReference>
<feature type="compositionally biased region" description="Polar residues" evidence="1">
    <location>
        <begin position="144"/>
        <end position="161"/>
    </location>
</feature>
<evidence type="ECO:0000313" key="3">
    <source>
        <dbReference type="EMBL" id="KAG2174847.1"/>
    </source>
</evidence>
<evidence type="ECO:0000256" key="1">
    <source>
        <dbReference type="SAM" id="MobiDB-lite"/>
    </source>
</evidence>
<feature type="compositionally biased region" description="Polar residues" evidence="1">
    <location>
        <begin position="324"/>
        <end position="343"/>
    </location>
</feature>
<feature type="region of interest" description="Disordered" evidence="1">
    <location>
        <begin position="311"/>
        <end position="354"/>
    </location>
</feature>
<evidence type="ECO:0000256" key="2">
    <source>
        <dbReference type="SAM" id="SignalP"/>
    </source>
</evidence>
<sequence length="380" mass="40625">MRLHSCWLIAAWATATKALSIASPLPNSTLTVGSTFDLKWVTNKTVSPNLMVTISLLLSPSTSDVVAVLATTAEDFNSWLVSVDQAQPNTLYYLSLDDGSSDSVVGGPYYFTNSTSLLTTPQPNGILAPSAPSASPATSESSKTLEPSYQTVPITTPKPTMSANLNNTSTNNSGASSDKPASSSTAIPTYAIVLLSVGPPMIIVLVGLDQTPQVNEITLANNNSPLTHDQKMPVPINDLTAPYHYSPRTRDQEMPAPVIGLTAPYHHSPRTRDQDITAPVNGLPLSYYQSPNTWDQGGLATAHELAPPYYQAPNSRDQDDLPTVNGSTPANYHSPNTPGTEDFSSGYPPAQQLNTNMPTYPMPMPMPMPTPKPHSSDYQV</sequence>
<reference evidence="3" key="1">
    <citation type="submission" date="2020-12" db="EMBL/GenBank/DDBJ databases">
        <title>Metabolic potential, ecology and presence of endohyphal bacteria is reflected in genomic diversity of Mucoromycotina.</title>
        <authorList>
            <person name="Muszewska A."/>
            <person name="Okrasinska A."/>
            <person name="Steczkiewicz K."/>
            <person name="Drgas O."/>
            <person name="Orlowska M."/>
            <person name="Perlinska-Lenart U."/>
            <person name="Aleksandrzak-Piekarczyk T."/>
            <person name="Szatraj K."/>
            <person name="Zielenkiewicz U."/>
            <person name="Pilsyk S."/>
            <person name="Malc E."/>
            <person name="Mieczkowski P."/>
            <person name="Kruszewska J.S."/>
            <person name="Biernat P."/>
            <person name="Pawlowska J."/>
        </authorList>
    </citation>
    <scope>NUCLEOTIDE SEQUENCE</scope>
    <source>
        <strain evidence="3">WA0000067209</strain>
    </source>
</reference>
<comment type="caution">
    <text evidence="3">The sequence shown here is derived from an EMBL/GenBank/DDBJ whole genome shotgun (WGS) entry which is preliminary data.</text>
</comment>
<dbReference type="OrthoDB" id="10394617at2759"/>
<feature type="compositionally biased region" description="Low complexity" evidence="1">
    <location>
        <begin position="162"/>
        <end position="183"/>
    </location>
</feature>
<protein>
    <submittedName>
        <fullName evidence="3">Uncharacterized protein</fullName>
    </submittedName>
</protein>
<dbReference type="AlphaFoldDB" id="A0A8H7UAX5"/>
<keyword evidence="4" id="KW-1185">Reference proteome</keyword>
<accession>A0A8H7UAX5</accession>
<feature type="signal peptide" evidence="2">
    <location>
        <begin position="1"/>
        <end position="18"/>
    </location>
</feature>
<dbReference type="Proteomes" id="UP000654370">
    <property type="component" value="Unassembled WGS sequence"/>
</dbReference>
<organism evidence="3 4">
    <name type="scientific">Mortierella isabellina</name>
    <name type="common">Filamentous fungus</name>
    <name type="synonym">Umbelopsis isabellina</name>
    <dbReference type="NCBI Taxonomy" id="91625"/>
    <lineage>
        <taxon>Eukaryota</taxon>
        <taxon>Fungi</taxon>
        <taxon>Fungi incertae sedis</taxon>
        <taxon>Mucoromycota</taxon>
        <taxon>Mucoromycotina</taxon>
        <taxon>Umbelopsidomycetes</taxon>
        <taxon>Umbelopsidales</taxon>
        <taxon>Umbelopsidaceae</taxon>
        <taxon>Umbelopsis</taxon>
    </lineage>
</organism>